<evidence type="ECO:0000259" key="1">
    <source>
        <dbReference type="PROSITE" id="PS51819"/>
    </source>
</evidence>
<reference evidence="2 3" key="1">
    <citation type="submission" date="2021-03" db="EMBL/GenBank/DDBJ databases">
        <title>Genomic Encyclopedia of Type Strains, Phase IV (KMG-IV): sequencing the most valuable type-strain genomes for metagenomic binning, comparative biology and taxonomic classification.</title>
        <authorList>
            <person name="Goeker M."/>
        </authorList>
    </citation>
    <scope>NUCLEOTIDE SEQUENCE [LARGE SCALE GENOMIC DNA]</scope>
    <source>
        <strain evidence="2 3">DSM 6139</strain>
    </source>
</reference>
<dbReference type="InterPro" id="IPR052164">
    <property type="entry name" value="Anthracycline_SecMetBiosynth"/>
</dbReference>
<name>A0ABS4G1I0_9CLOT</name>
<dbReference type="InterPro" id="IPR037523">
    <property type="entry name" value="VOC_core"/>
</dbReference>
<dbReference type="GO" id="GO:0016829">
    <property type="term" value="F:lyase activity"/>
    <property type="evidence" value="ECO:0007669"/>
    <property type="project" value="UniProtKB-KW"/>
</dbReference>
<dbReference type="CDD" id="cd07247">
    <property type="entry name" value="SgaA_N_like"/>
    <property type="match status" value="1"/>
</dbReference>
<dbReference type="PANTHER" id="PTHR33993:SF2">
    <property type="entry name" value="VOC DOMAIN-CONTAINING PROTEIN"/>
    <property type="match status" value="1"/>
</dbReference>
<dbReference type="InterPro" id="IPR053863">
    <property type="entry name" value="Glyoxy/Ble-like_N"/>
</dbReference>
<dbReference type="SUPFAM" id="SSF54593">
    <property type="entry name" value="Glyoxalase/Bleomycin resistance protein/Dihydroxybiphenyl dioxygenase"/>
    <property type="match status" value="1"/>
</dbReference>
<evidence type="ECO:0000313" key="3">
    <source>
        <dbReference type="Proteomes" id="UP001519271"/>
    </source>
</evidence>
<keyword evidence="2" id="KW-0456">Lyase</keyword>
<feature type="domain" description="VOC" evidence="1">
    <location>
        <begin position="3"/>
        <end position="126"/>
    </location>
</feature>
<dbReference type="PANTHER" id="PTHR33993">
    <property type="entry name" value="GLYOXALASE-RELATED"/>
    <property type="match status" value="1"/>
</dbReference>
<dbReference type="Pfam" id="PF22677">
    <property type="entry name" value="Ble-like_N"/>
    <property type="match status" value="1"/>
</dbReference>
<proteinExistence type="predicted"/>
<accession>A0ABS4G1I0</accession>
<protein>
    <submittedName>
        <fullName evidence="2">Enzyme related to lactoylglutathione lyase</fullName>
    </submittedName>
</protein>
<keyword evidence="3" id="KW-1185">Reference proteome</keyword>
<dbReference type="EMBL" id="JAGGKC010000005">
    <property type="protein sequence ID" value="MBP1918393.1"/>
    <property type="molecule type" value="Genomic_DNA"/>
</dbReference>
<dbReference type="PROSITE" id="PS51819">
    <property type="entry name" value="VOC"/>
    <property type="match status" value="1"/>
</dbReference>
<dbReference type="Gene3D" id="3.10.180.10">
    <property type="entry name" value="2,3-Dihydroxybiphenyl 1,2-Dioxygenase, domain 1"/>
    <property type="match status" value="1"/>
</dbReference>
<dbReference type="RefSeq" id="WP_209458628.1">
    <property type="nucleotide sequence ID" value="NZ_JAGGKC010000005.1"/>
</dbReference>
<dbReference type="InterPro" id="IPR029068">
    <property type="entry name" value="Glyas_Bleomycin-R_OHBP_Dase"/>
</dbReference>
<gene>
    <name evidence="2" type="ORF">J2Z34_000865</name>
</gene>
<comment type="caution">
    <text evidence="2">The sequence shown here is derived from an EMBL/GenBank/DDBJ whole genome shotgun (WGS) entry which is preliminary data.</text>
</comment>
<organism evidence="2 3">
    <name type="scientific">Youngiibacter multivorans</name>
    <dbReference type="NCBI Taxonomy" id="937251"/>
    <lineage>
        <taxon>Bacteria</taxon>
        <taxon>Bacillati</taxon>
        <taxon>Bacillota</taxon>
        <taxon>Clostridia</taxon>
        <taxon>Eubacteriales</taxon>
        <taxon>Clostridiaceae</taxon>
        <taxon>Youngiibacter</taxon>
    </lineage>
</organism>
<sequence length="131" mass="14356">MGRPVHFEIQADDIERAKKFYAEVFGWKYEDYGEFTGTPYFGVITGEEGTPGINGGLMGRQGSSPSLGQGANAFVCTMEVDDYDTVEKKILENGGIVAMPKYALSGMAWQGYYLDTEGNVFGIHHPDVNAK</sequence>
<evidence type="ECO:0000313" key="2">
    <source>
        <dbReference type="EMBL" id="MBP1918393.1"/>
    </source>
</evidence>
<dbReference type="Proteomes" id="UP001519271">
    <property type="component" value="Unassembled WGS sequence"/>
</dbReference>